<reference evidence="1" key="1">
    <citation type="journal article" date="2010" name="BMC Genomics">
        <title>An insight into the sialome of Glossina morsitans morsitans.</title>
        <authorList>
            <person name="Alves-Silva J."/>
            <person name="Ribeiro J.M."/>
            <person name="Van Den Abbeele J."/>
            <person name="Attardo G."/>
            <person name="Hao Z."/>
            <person name="Haines L.R."/>
            <person name="Soares M.B."/>
            <person name="Berriman M."/>
            <person name="Aksoy S."/>
            <person name="Lehane M.J."/>
        </authorList>
    </citation>
    <scope>NUCLEOTIDE SEQUENCE</scope>
    <source>
        <tissue evidence="1">Salivary gland</tissue>
    </source>
</reference>
<evidence type="ECO:0000313" key="1">
    <source>
        <dbReference type="EMBL" id="ADD20735.1"/>
    </source>
</evidence>
<sequence length="59" mass="6471">MCLTTTTLLLKVSLEFRLFSLKSASPLIKLTAETTEFEQCSCVSSSSTFSSSMKLLDTL</sequence>
<organism evidence="1">
    <name type="scientific">Glossina morsitans morsitans</name>
    <name type="common">Savannah tsetse fly</name>
    <dbReference type="NCBI Taxonomy" id="37546"/>
    <lineage>
        <taxon>Eukaryota</taxon>
        <taxon>Metazoa</taxon>
        <taxon>Ecdysozoa</taxon>
        <taxon>Arthropoda</taxon>
        <taxon>Hexapoda</taxon>
        <taxon>Insecta</taxon>
        <taxon>Pterygota</taxon>
        <taxon>Neoptera</taxon>
        <taxon>Endopterygota</taxon>
        <taxon>Diptera</taxon>
        <taxon>Brachycera</taxon>
        <taxon>Muscomorpha</taxon>
        <taxon>Hippoboscoidea</taxon>
        <taxon>Glossinidae</taxon>
        <taxon>Glossina</taxon>
    </lineage>
</organism>
<reference evidence="1" key="2">
    <citation type="submission" date="2010-01" db="EMBL/GenBank/DDBJ databases">
        <authorList>
            <consortium name="International Glossina Genome Initiative"/>
            <person name="da Silva J."/>
            <person name="Ribeiro J.M.C."/>
            <person name="Abbeele J.V."/>
            <person name="Attardo G."/>
            <person name="Hao Z."/>
            <person name="Haines L.R."/>
            <person name="Soares M.B."/>
            <person name="Berriman M."/>
            <person name="Aksoy S."/>
            <person name="Lehane M.J."/>
        </authorList>
    </citation>
    <scope>NUCLEOTIDE SEQUENCE</scope>
    <source>
        <tissue evidence="1">Salivary gland</tissue>
    </source>
</reference>
<dbReference type="AlphaFoldDB" id="D3TSQ7"/>
<protein>
    <submittedName>
        <fullName evidence="1">Hypothetical secreted peptide</fullName>
    </submittedName>
</protein>
<accession>D3TSQ7</accession>
<proteinExistence type="evidence at transcript level"/>
<name>D3TSQ7_GLOMM</name>
<dbReference type="EMBL" id="EZ424459">
    <property type="protein sequence ID" value="ADD20735.1"/>
    <property type="molecule type" value="mRNA"/>
</dbReference>